<keyword evidence="4" id="KW-0677">Repeat</keyword>
<keyword evidence="16" id="KW-1185">Reference proteome</keyword>
<dbReference type="Proteomes" id="UP000677054">
    <property type="component" value="Unassembled WGS sequence"/>
</dbReference>
<dbReference type="GO" id="GO:0043024">
    <property type="term" value="F:ribosomal small subunit binding"/>
    <property type="evidence" value="ECO:0007669"/>
    <property type="project" value="InterPro"/>
</dbReference>
<feature type="domain" description="AB hydrolase-1" evidence="13">
    <location>
        <begin position="290"/>
        <end position="401"/>
    </location>
</feature>
<dbReference type="GO" id="GO:0005840">
    <property type="term" value="C:ribosome"/>
    <property type="evidence" value="ECO:0007669"/>
    <property type="project" value="UniProtKB-KW"/>
</dbReference>
<dbReference type="PANTHER" id="PTHR16276">
    <property type="entry name" value="PENTATRICOPEPTIDE REPEAT DOMAIN-CONTAINING PROTEIN 3"/>
    <property type="match status" value="1"/>
</dbReference>
<name>A0A7R8X7L9_9CRUS</name>
<organism evidence="15">
    <name type="scientific">Darwinula stevensoni</name>
    <dbReference type="NCBI Taxonomy" id="69355"/>
    <lineage>
        <taxon>Eukaryota</taxon>
        <taxon>Metazoa</taxon>
        <taxon>Ecdysozoa</taxon>
        <taxon>Arthropoda</taxon>
        <taxon>Crustacea</taxon>
        <taxon>Oligostraca</taxon>
        <taxon>Ostracoda</taxon>
        <taxon>Podocopa</taxon>
        <taxon>Podocopida</taxon>
        <taxon>Darwinulocopina</taxon>
        <taxon>Darwinuloidea</taxon>
        <taxon>Darwinulidae</taxon>
        <taxon>Darwinula</taxon>
    </lineage>
</organism>
<dbReference type="SUPFAM" id="SSF118310">
    <property type="entry name" value="AN1-like Zinc finger"/>
    <property type="match status" value="1"/>
</dbReference>
<evidence type="ECO:0000256" key="2">
    <source>
        <dbReference type="ARBA" id="ARBA00008551"/>
    </source>
</evidence>
<accession>A0A7R8X7L9</accession>
<protein>
    <recommendedName>
        <fullName evidence="11">Small ribosomal subunit protein mS39</fullName>
    </recommendedName>
</protein>
<dbReference type="GO" id="GO:0019843">
    <property type="term" value="F:rRNA binding"/>
    <property type="evidence" value="ECO:0007669"/>
    <property type="project" value="UniProtKB-KW"/>
</dbReference>
<dbReference type="GO" id="GO:0032543">
    <property type="term" value="P:mitochondrial translation"/>
    <property type="evidence" value="ECO:0007669"/>
    <property type="project" value="InterPro"/>
</dbReference>
<feature type="domain" description="Phosphatidylserine Lipase ABHD16 N-terminal" evidence="14">
    <location>
        <begin position="106"/>
        <end position="188"/>
    </location>
</feature>
<keyword evidence="6" id="KW-0694">RNA-binding</keyword>
<dbReference type="InterPro" id="IPR029058">
    <property type="entry name" value="AB_hydrolase_fold"/>
</dbReference>
<dbReference type="GO" id="GO:0005739">
    <property type="term" value="C:mitochondrion"/>
    <property type="evidence" value="ECO:0007669"/>
    <property type="project" value="UniProtKB-SubCell"/>
</dbReference>
<dbReference type="Pfam" id="PF22330">
    <property type="entry name" value="Rib_mS39_PPR"/>
    <property type="match status" value="1"/>
</dbReference>
<evidence type="ECO:0000256" key="10">
    <source>
        <dbReference type="ARBA" id="ARBA00023274"/>
    </source>
</evidence>
<dbReference type="SUPFAM" id="SSF53474">
    <property type="entry name" value="alpha/beta-Hydrolases"/>
    <property type="match status" value="1"/>
</dbReference>
<keyword evidence="12" id="KW-1133">Transmembrane helix</keyword>
<dbReference type="InterPro" id="IPR000073">
    <property type="entry name" value="AB_hydrolase_1"/>
</dbReference>
<dbReference type="InterPro" id="IPR037387">
    <property type="entry name" value="PTCD3"/>
</dbReference>
<dbReference type="Pfam" id="PF22990">
    <property type="entry name" value="ABHD16_N"/>
    <property type="match status" value="1"/>
</dbReference>
<dbReference type="Pfam" id="PF13812">
    <property type="entry name" value="PPR_3"/>
    <property type="match status" value="1"/>
</dbReference>
<dbReference type="Gene3D" id="3.40.50.1820">
    <property type="entry name" value="alpha/beta hydrolase"/>
    <property type="match status" value="1"/>
</dbReference>
<evidence type="ECO:0000256" key="1">
    <source>
        <dbReference type="ARBA" id="ARBA00004173"/>
    </source>
</evidence>
<keyword evidence="7" id="KW-0809">Transit peptide</keyword>
<evidence type="ECO:0000256" key="9">
    <source>
        <dbReference type="ARBA" id="ARBA00023128"/>
    </source>
</evidence>
<dbReference type="InterPro" id="IPR002885">
    <property type="entry name" value="PPR_rpt"/>
</dbReference>
<dbReference type="InterPro" id="IPR035896">
    <property type="entry name" value="AN1-like_Znf"/>
</dbReference>
<evidence type="ECO:0000256" key="6">
    <source>
        <dbReference type="ARBA" id="ARBA00022884"/>
    </source>
</evidence>
<comment type="subcellular location">
    <subcellularLocation>
        <location evidence="1">Mitochondrion</location>
    </subcellularLocation>
</comment>
<evidence type="ECO:0000313" key="16">
    <source>
        <dbReference type="Proteomes" id="UP000677054"/>
    </source>
</evidence>
<feature type="transmembrane region" description="Helical" evidence="12">
    <location>
        <begin position="134"/>
        <end position="151"/>
    </location>
</feature>
<keyword evidence="8" id="KW-0689">Ribosomal protein</keyword>
<keyword evidence="10" id="KW-0687">Ribonucleoprotein</keyword>
<feature type="transmembrane region" description="Helical" evidence="12">
    <location>
        <begin position="102"/>
        <end position="122"/>
    </location>
</feature>
<evidence type="ECO:0000256" key="4">
    <source>
        <dbReference type="ARBA" id="ARBA00022737"/>
    </source>
</evidence>
<dbReference type="GO" id="GO:0006417">
    <property type="term" value="P:regulation of translation"/>
    <property type="evidence" value="ECO:0007669"/>
    <property type="project" value="UniProtKB-KW"/>
</dbReference>
<keyword evidence="12" id="KW-0812">Transmembrane</keyword>
<evidence type="ECO:0000256" key="3">
    <source>
        <dbReference type="ARBA" id="ARBA00022730"/>
    </source>
</evidence>
<dbReference type="EMBL" id="LR899731">
    <property type="protein sequence ID" value="CAD7242080.1"/>
    <property type="molecule type" value="Genomic_DNA"/>
</dbReference>
<evidence type="ECO:0000256" key="7">
    <source>
        <dbReference type="ARBA" id="ARBA00022946"/>
    </source>
</evidence>
<keyword evidence="3" id="KW-0699">rRNA-binding</keyword>
<reference evidence="15" key="1">
    <citation type="submission" date="2020-11" db="EMBL/GenBank/DDBJ databases">
        <authorList>
            <person name="Tran Van P."/>
        </authorList>
    </citation>
    <scope>NUCLEOTIDE SEQUENCE</scope>
</reference>
<evidence type="ECO:0000256" key="12">
    <source>
        <dbReference type="SAM" id="Phobius"/>
    </source>
</evidence>
<evidence type="ECO:0000256" key="5">
    <source>
        <dbReference type="ARBA" id="ARBA00022845"/>
    </source>
</evidence>
<keyword evidence="5" id="KW-0810">Translation regulation</keyword>
<gene>
    <name evidence="15" type="ORF">DSTB1V02_LOCUS2053</name>
</gene>
<dbReference type="Pfam" id="PF00561">
    <property type="entry name" value="Abhydrolase_1"/>
    <property type="match status" value="1"/>
</dbReference>
<dbReference type="PANTHER" id="PTHR16276:SF1">
    <property type="entry name" value="SMALL RIBOSOMAL SUBUNIT PROTEIN MS39"/>
    <property type="match status" value="1"/>
</dbReference>
<dbReference type="InterPro" id="IPR054518">
    <property type="entry name" value="ABHD16_N"/>
</dbReference>
<evidence type="ECO:0000259" key="13">
    <source>
        <dbReference type="Pfam" id="PF00561"/>
    </source>
</evidence>
<proteinExistence type="inferred from homology"/>
<sequence length="1396" mass="159690">MCLYLNPTVPYQRMLPETAGDVIISVRFYLGLLMTLTEITIITFVKCQLPSEWITKAHCVRLKFAVLYELLMRTSQVEQNGLAGQIQLTGCQFYTPDPYLGIAKWLAIYTSPITLLVLYRRGHFHSHEYMQERAVLILKACACAFCIGYFLRGVGRAMNSAYTEFYSDFIKSWNSRDKQRLFKTYDFEMSHWKTDFVSQARSTYKEPFSMNIFSALLAHTLGRCLMYPGSTSILNAIMQPHLTEARRQMLIEHGGERFYLGTPDGNKIDALLIDRRKRSPGHGPEYLIIGFEGNGGYYELGVLSTVLRKNYSILGWNHPGFGGSTGLPFPPQERNACNTVMDFAINVLGFPPENILLVAWSIGGFTATWAAMTQPNLKGLILDASFDHVMPLALGQFPGFLHPVIKSVIVNYFDLNNTAQLHRYQGPVLFYRRTNDEIICSVPGDLRTNRGNFLIYDFLQYRYPKIFDVAKEPIFFQWLNSDEGSRGLADCLTVTLNPSTGIPEKFTCISCNRPVYTWKTLRQLIALLCLKIGFSFLGTLPKTHLKYSIAQLVEAIRMRLEQGWLQGSDSWRHPWSPRGVVDGAGVYIQLLLHLEPKWYLRCPRRNHGGPTEEGNSGVKSLFGCGHPGCTEKSYVVECGRCTTRYCITHRNLEAHQCPLLDPPKEHMPKTKALIEGIIQQQKSQSTQARGHKSKSIAMKVALMKLKQQAEGPKDVPQDDRVYMRILLPNFLQTKESKPFFFSKHWPVTESNQMWIRIYHLAGKSAYHVAVLAGTIGKDYTAAHFKYHDDPYLIPASNISKRTFALAKESGRKAARWIRDHHQEFFQHKEAQPDIEAFHPRVTYDENSEMNVQLLTELVTQGDLGDAKFVYESLSKKGAELPESLKQSFLELICYYNEVEMPHEEDMEERWFTAVQQKKEVRIKSWRDGGLAEDVFASMKEKSSKAYCTLMRGMAKYYQAERAWNMYQEAAGKEVEIDVGTFNSLILITRSLKDSEELTWEVLMDLLHDMKRRGLQPNADTLNGILECLSTIGSWPLAKEKALATLSEFKHIGCEPSLASFYFLLLIFCRDRYPKNGILRDILKNLRGKTLTIQHPKDTYFFVTAMDVACNYLGDVALGKEIHEFLLDGNNYDFVGDSYKESIYYRNYFTLMCRNEPVDEFFEKTYYKFVPQIYTPEPSVLLARNFIELLSMIDMTGSAKYLPQLWSDMVVFDHITQQKLMEALLSVLYNNKPSTSDESKEAQWVREKFAIIISDLWERVEKIIKEKLYSSIQWTGTMVGNVIEVSVACGKPDLAWECMKKLQDDEINIPGLPSPDTLKVAFSAILETQNISRCLAIIRYAYNCSYLDESEAMAHELKNSVPLDMGQRMKINNLFGKKIIPGPEEDESTGAAEERNR</sequence>
<evidence type="ECO:0000256" key="11">
    <source>
        <dbReference type="ARBA" id="ARBA00035134"/>
    </source>
</evidence>
<evidence type="ECO:0000313" key="15">
    <source>
        <dbReference type="EMBL" id="CAD7242080.1"/>
    </source>
</evidence>
<dbReference type="Gene3D" id="1.25.40.10">
    <property type="entry name" value="Tetratricopeptide repeat domain"/>
    <property type="match status" value="2"/>
</dbReference>
<dbReference type="EMBL" id="CAJPEV010000214">
    <property type="protein sequence ID" value="CAG0882465.1"/>
    <property type="molecule type" value="Genomic_DNA"/>
</dbReference>
<keyword evidence="9" id="KW-0496">Mitochondrion</keyword>
<evidence type="ECO:0000256" key="8">
    <source>
        <dbReference type="ARBA" id="ARBA00022980"/>
    </source>
</evidence>
<keyword evidence="12" id="KW-0472">Membrane</keyword>
<dbReference type="InterPro" id="IPR055063">
    <property type="entry name" value="Rib_mS39_PPR"/>
</dbReference>
<comment type="similarity">
    <text evidence="2">Belongs to the mitochondrion-specific ribosomal protein mS39 family.</text>
</comment>
<dbReference type="OrthoDB" id="185373at2759"/>
<dbReference type="Gene3D" id="4.10.1110.10">
    <property type="entry name" value="AN1-like Zinc finger"/>
    <property type="match status" value="1"/>
</dbReference>
<evidence type="ECO:0000259" key="14">
    <source>
        <dbReference type="Pfam" id="PF22990"/>
    </source>
</evidence>
<dbReference type="GO" id="GO:1990904">
    <property type="term" value="C:ribonucleoprotein complex"/>
    <property type="evidence" value="ECO:0007669"/>
    <property type="project" value="UniProtKB-KW"/>
</dbReference>
<dbReference type="InterPro" id="IPR011990">
    <property type="entry name" value="TPR-like_helical_dom_sf"/>
</dbReference>